<accession>A0ACB6QHP4</accession>
<feature type="non-terminal residue" evidence="1">
    <location>
        <position position="1"/>
    </location>
</feature>
<feature type="non-terminal residue" evidence="1">
    <location>
        <position position="223"/>
    </location>
</feature>
<proteinExistence type="predicted"/>
<dbReference type="Proteomes" id="UP000799755">
    <property type="component" value="Unassembled WGS sequence"/>
</dbReference>
<sequence length="223" mass="25209">PPSFSSSASIRKTTNPNSCVALTDTRSITLTVPSRLSDEVILARFMKGYFGGWVFTPERSVLRVWRPDIVRFSSMLESRFNSLDLLYCIFVPSMEHIGLKSYPVPLRIWSASELSEDRLLPMHTMLFGVFQVIDKKLEIQSDDNRTHSYIDVAFGSDTSSFAGVHRFSVYRPTHLPTSPATGAGTTEIEIEYPSTACNPIRDQSLTGVLVPFHRFYAMILFRE</sequence>
<evidence type="ECO:0000313" key="1">
    <source>
        <dbReference type="EMBL" id="KAF2465867.1"/>
    </source>
</evidence>
<comment type="caution">
    <text evidence="1">The sequence shown here is derived from an EMBL/GenBank/DDBJ whole genome shotgun (WGS) entry which is preliminary data.</text>
</comment>
<gene>
    <name evidence="1" type="ORF">BDR25DRAFT_204293</name>
</gene>
<name>A0ACB6QHP4_9PLEO</name>
<keyword evidence="2" id="KW-1185">Reference proteome</keyword>
<evidence type="ECO:0000313" key="2">
    <source>
        <dbReference type="Proteomes" id="UP000799755"/>
    </source>
</evidence>
<protein>
    <submittedName>
        <fullName evidence="1">Uncharacterized protein</fullName>
    </submittedName>
</protein>
<reference evidence="1" key="1">
    <citation type="journal article" date="2020" name="Stud. Mycol.">
        <title>101 Dothideomycetes genomes: a test case for predicting lifestyles and emergence of pathogens.</title>
        <authorList>
            <person name="Haridas S."/>
            <person name="Albert R."/>
            <person name="Binder M."/>
            <person name="Bloem J."/>
            <person name="Labutti K."/>
            <person name="Salamov A."/>
            <person name="Andreopoulos B."/>
            <person name="Baker S."/>
            <person name="Barry K."/>
            <person name="Bills G."/>
            <person name="Bluhm B."/>
            <person name="Cannon C."/>
            <person name="Castanera R."/>
            <person name="Culley D."/>
            <person name="Daum C."/>
            <person name="Ezra D."/>
            <person name="Gonzalez J."/>
            <person name="Henrissat B."/>
            <person name="Kuo A."/>
            <person name="Liang C."/>
            <person name="Lipzen A."/>
            <person name="Lutzoni F."/>
            <person name="Magnuson J."/>
            <person name="Mondo S."/>
            <person name="Nolan M."/>
            <person name="Ohm R."/>
            <person name="Pangilinan J."/>
            <person name="Park H.-J."/>
            <person name="Ramirez L."/>
            <person name="Alfaro M."/>
            <person name="Sun H."/>
            <person name="Tritt A."/>
            <person name="Yoshinaga Y."/>
            <person name="Zwiers L.-H."/>
            <person name="Turgeon B."/>
            <person name="Goodwin S."/>
            <person name="Spatafora J."/>
            <person name="Crous P."/>
            <person name="Grigoriev I."/>
        </authorList>
    </citation>
    <scope>NUCLEOTIDE SEQUENCE</scope>
    <source>
        <strain evidence="1">ATCC 200398</strain>
    </source>
</reference>
<dbReference type="EMBL" id="MU003527">
    <property type="protein sequence ID" value="KAF2465867.1"/>
    <property type="molecule type" value="Genomic_DNA"/>
</dbReference>
<organism evidence="1 2">
    <name type="scientific">Lindgomyces ingoldianus</name>
    <dbReference type="NCBI Taxonomy" id="673940"/>
    <lineage>
        <taxon>Eukaryota</taxon>
        <taxon>Fungi</taxon>
        <taxon>Dikarya</taxon>
        <taxon>Ascomycota</taxon>
        <taxon>Pezizomycotina</taxon>
        <taxon>Dothideomycetes</taxon>
        <taxon>Pleosporomycetidae</taxon>
        <taxon>Pleosporales</taxon>
        <taxon>Lindgomycetaceae</taxon>
        <taxon>Lindgomyces</taxon>
    </lineage>
</organism>